<dbReference type="EMBL" id="JAUEDM010000001">
    <property type="protein sequence ID" value="KAK3330950.1"/>
    <property type="molecule type" value="Genomic_DNA"/>
</dbReference>
<gene>
    <name evidence="3" type="ORF">B0H66DRAFT_587244</name>
</gene>
<dbReference type="GO" id="GO:0030422">
    <property type="term" value="P:siRNA processing"/>
    <property type="evidence" value="ECO:0007669"/>
    <property type="project" value="TreeGrafter"/>
</dbReference>
<dbReference type="Proteomes" id="UP001283341">
    <property type="component" value="Unassembled WGS sequence"/>
</dbReference>
<dbReference type="GO" id="GO:0031380">
    <property type="term" value="C:nuclear RNA-directed RNA polymerase complex"/>
    <property type="evidence" value="ECO:0007669"/>
    <property type="project" value="TreeGrafter"/>
</dbReference>
<evidence type="ECO:0000256" key="1">
    <source>
        <dbReference type="SAM" id="MobiDB-lite"/>
    </source>
</evidence>
<feature type="region of interest" description="Disordered" evidence="1">
    <location>
        <begin position="1421"/>
        <end position="1440"/>
    </location>
</feature>
<feature type="region of interest" description="Disordered" evidence="1">
    <location>
        <begin position="1526"/>
        <end position="1615"/>
    </location>
</feature>
<proteinExistence type="predicted"/>
<feature type="compositionally biased region" description="Acidic residues" evidence="1">
    <location>
        <begin position="1315"/>
        <end position="1328"/>
    </location>
</feature>
<protein>
    <submittedName>
        <fullName evidence="3">RNA dependent RNA polymerase-domain-containing protein</fullName>
    </submittedName>
</protein>
<comment type="caution">
    <text evidence="3">The sequence shown here is derived from an EMBL/GenBank/DDBJ whole genome shotgun (WGS) entry which is preliminary data.</text>
</comment>
<dbReference type="InterPro" id="IPR035979">
    <property type="entry name" value="RBD_domain_sf"/>
</dbReference>
<feature type="region of interest" description="Disordered" evidence="1">
    <location>
        <begin position="1"/>
        <end position="26"/>
    </location>
</feature>
<feature type="region of interest" description="Disordered" evidence="1">
    <location>
        <begin position="41"/>
        <end position="74"/>
    </location>
</feature>
<feature type="compositionally biased region" description="Basic and acidic residues" evidence="1">
    <location>
        <begin position="1335"/>
        <end position="1357"/>
    </location>
</feature>
<reference evidence="3" key="2">
    <citation type="submission" date="2023-06" db="EMBL/GenBank/DDBJ databases">
        <authorList>
            <consortium name="Lawrence Berkeley National Laboratory"/>
            <person name="Haridas S."/>
            <person name="Hensen N."/>
            <person name="Bonometti L."/>
            <person name="Westerberg I."/>
            <person name="Brannstrom I.O."/>
            <person name="Guillou S."/>
            <person name="Cros-Aarteil S."/>
            <person name="Calhoun S."/>
            <person name="Kuo A."/>
            <person name="Mondo S."/>
            <person name="Pangilinan J."/>
            <person name="Riley R."/>
            <person name="Labutti K."/>
            <person name="Andreopoulos B."/>
            <person name="Lipzen A."/>
            <person name="Chen C."/>
            <person name="Yanf M."/>
            <person name="Daum C."/>
            <person name="Ng V."/>
            <person name="Clum A."/>
            <person name="Steindorff A."/>
            <person name="Ohm R."/>
            <person name="Martin F."/>
            <person name="Silar P."/>
            <person name="Natvig D."/>
            <person name="Lalanne C."/>
            <person name="Gautier V."/>
            <person name="Ament-Velasquez S.L."/>
            <person name="Kruys A."/>
            <person name="Hutchinson M.I."/>
            <person name="Powell A.J."/>
            <person name="Barry K."/>
            <person name="Miller A.N."/>
            <person name="Grigoriev I.V."/>
            <person name="Debuchy R."/>
            <person name="Gladieux P."/>
            <person name="Thoren M.H."/>
            <person name="Johannesson H."/>
        </authorList>
    </citation>
    <scope>NUCLEOTIDE SEQUENCE</scope>
    <source>
        <strain evidence="3">CBS 118394</strain>
    </source>
</reference>
<accession>A0AAE0MG51</accession>
<feature type="compositionally biased region" description="Basic and acidic residues" evidence="1">
    <location>
        <begin position="1"/>
        <end position="10"/>
    </location>
</feature>
<dbReference type="PANTHER" id="PTHR23079:SF55">
    <property type="entry name" value="RNA-DIRECTED RNA POLYMERASE"/>
    <property type="match status" value="1"/>
</dbReference>
<feature type="domain" description="RDRP core" evidence="2">
    <location>
        <begin position="510"/>
        <end position="1084"/>
    </location>
</feature>
<feature type="compositionally biased region" description="Polar residues" evidence="1">
    <location>
        <begin position="1551"/>
        <end position="1560"/>
    </location>
</feature>
<sequence>MLPAWVEREPLPLPGPRGPIVEGGRSRNTFARTFGTSLNPGAYLERPLPTGPRATRGHRPLHQRPPGSPSAARAPPAMIPAEWGFCRSIVVIVRGLPPWITTWDVRENFVQYGNIVYIELDDQRGANLRTARLRFEPPPTDISFFREGRCRVVIDNRELWPSIEFTRQSADDATFTTPLGNPCPITIVLSPPNLTFGVLTQPTTILARETVQCLGPEMPLKLTVDFRRKRLAINFPVRYIGSDPNLKFPNRYHRIDVKFGAIKNIHRVEVKEKLAALVIDLEDPPLIWRKRLDVKKTFQDDRVWSENDLWQRAVDIARDPLAAGKSPVALDDDSQKIDLGRWLTYWIELDEPTASLWAGVEADLLDWNIKAKTTAFSKPKQGTKSPLWVMLDDDPSAAPGTWGEDLALLGAGGSHTALPFQVRYQLEVCISRGIINEYNIERKFIEKLIELSSPDRLDNERGRLVLEYAADQGKRIYNPMELFSNTSAMMYFPTTLDIPDYCALIRKVTITPTRIYFNTPTVETTNRVIRHFKHVKDNFIRVQFTDELLEGRINGCEVDRDDQVYARAYRVLNNGIRMGPWHWKFLAYGNSQIRENGAFFFCEPETSTHGDMVTCDKIMNWMGRFNHITVVAKYAARIGQCFSTTRPVPGISAPRIVKIPDVKSGRHCFTDGVGKIASLLAGLVAGDWQIDPPSSAYQFRMGGCKGVLVTWPDVRGTEVHIRKSQEKFFAEFNGLEVIRCSNFSSATLNRQTITILSCLGVPDWVFVEMMADQLSSYDAAMTDSMKAVTLLSRFVDENQMTLTIAQMLLDGFMEAHEPFVQTVLQLWRSWSIKSLKEKARLTVDQGAFVLGCVDETKTLQGHFRANEGKKDISIDKLPQIFLQVPDPDDRGVYKVITGLCLVGRNPSLHPGDVRVVNAVDVPALRHIRDVVVFPLKGDRDIPSMCSGGDLDGDDFFVIWDQNLIPPEWCHSPMDYTPPPPMQESNGPTAESLKAFFVLYMKNNTLPLIAHAHLATADYEDDSVKNGKCLRLAVLHSMAVDYVKTGVPAEWSKKLEPRKWPHFMEKARKNSYHSGKALGQLYDMVKKETFDSRDNYKLPFDDRILSKYNLSNYMLKKARQLKTRYDIAMRRIMGQLEINTEFEVWTTFVISKPRVGTAYKLQEKVGRESVALKQMYRELCINEAGGSRDYEDLAPFVAAMYRVTSEEMRIALHEARQPHIRPDGSIGKRKITARSMPLNSFPWLFETVLGKIARDGKPAQTKLSDFVQLSIPKKPHGHVQSILDEQPEEMEMDYARTNDGQVIHRGEVLHLFRHEDDDEEDGLNLDEDVVPNSPVRKMDSEDSRTTEDRDQVLGEEGNDHWSLDSRMMTKSADVLNSTVADDIVGHELITSAGEGALDETAVPKQTVVFHEEEAQNDFDLIDFGPPSPTKKTIQTRADNKPRYESPERFLADVPVLGSADDPSVDDQKVYEVPPKSPKLRLKSFDDLMDIAAGFLGLDSASTLEQQQPPISAAVSYSDAVTTLTAQGDLPPSVVDGNETPPPAPASGKNLISWLNDTSQAPPTAVLMPRPAEAEKPEDAANCSSDTSSSAKVNNSEDLASSSEEPEYEEVSLGIEEETALERAAAKF</sequence>
<organism evidence="3 4">
    <name type="scientific">Apodospora peruviana</name>
    <dbReference type="NCBI Taxonomy" id="516989"/>
    <lineage>
        <taxon>Eukaryota</taxon>
        <taxon>Fungi</taxon>
        <taxon>Dikarya</taxon>
        <taxon>Ascomycota</taxon>
        <taxon>Pezizomycotina</taxon>
        <taxon>Sordariomycetes</taxon>
        <taxon>Sordariomycetidae</taxon>
        <taxon>Sordariales</taxon>
        <taxon>Lasiosphaeriaceae</taxon>
        <taxon>Apodospora</taxon>
    </lineage>
</organism>
<dbReference type="GO" id="GO:0003968">
    <property type="term" value="F:RNA-directed RNA polymerase activity"/>
    <property type="evidence" value="ECO:0007669"/>
    <property type="project" value="UniProtKB-KW"/>
</dbReference>
<evidence type="ECO:0000259" key="2">
    <source>
        <dbReference type="Pfam" id="PF05183"/>
    </source>
</evidence>
<reference evidence="3" key="1">
    <citation type="journal article" date="2023" name="Mol. Phylogenet. Evol.">
        <title>Genome-scale phylogeny and comparative genomics of the fungal order Sordariales.</title>
        <authorList>
            <person name="Hensen N."/>
            <person name="Bonometti L."/>
            <person name="Westerberg I."/>
            <person name="Brannstrom I.O."/>
            <person name="Guillou S."/>
            <person name="Cros-Aarteil S."/>
            <person name="Calhoun S."/>
            <person name="Haridas S."/>
            <person name="Kuo A."/>
            <person name="Mondo S."/>
            <person name="Pangilinan J."/>
            <person name="Riley R."/>
            <person name="LaButti K."/>
            <person name="Andreopoulos B."/>
            <person name="Lipzen A."/>
            <person name="Chen C."/>
            <person name="Yan M."/>
            <person name="Daum C."/>
            <person name="Ng V."/>
            <person name="Clum A."/>
            <person name="Steindorff A."/>
            <person name="Ohm R.A."/>
            <person name="Martin F."/>
            <person name="Silar P."/>
            <person name="Natvig D.O."/>
            <person name="Lalanne C."/>
            <person name="Gautier V."/>
            <person name="Ament-Velasquez S.L."/>
            <person name="Kruys A."/>
            <person name="Hutchinson M.I."/>
            <person name="Powell A.J."/>
            <person name="Barry K."/>
            <person name="Miller A.N."/>
            <person name="Grigoriev I.V."/>
            <person name="Debuchy R."/>
            <person name="Gladieux P."/>
            <person name="Hiltunen Thoren M."/>
            <person name="Johannesson H."/>
        </authorList>
    </citation>
    <scope>NUCLEOTIDE SEQUENCE</scope>
    <source>
        <strain evidence="3">CBS 118394</strain>
    </source>
</reference>
<name>A0AAE0MG51_9PEZI</name>
<dbReference type="Pfam" id="PF05183">
    <property type="entry name" value="RdRP"/>
    <property type="match status" value="1"/>
</dbReference>
<keyword evidence="4" id="KW-1185">Reference proteome</keyword>
<feature type="compositionally biased region" description="Polar residues" evidence="1">
    <location>
        <begin position="1580"/>
        <end position="1598"/>
    </location>
</feature>
<dbReference type="InterPro" id="IPR007855">
    <property type="entry name" value="RDRP"/>
</dbReference>
<dbReference type="CDD" id="cd00590">
    <property type="entry name" value="RRM_SF"/>
    <property type="match status" value="1"/>
</dbReference>
<dbReference type="GO" id="GO:0003723">
    <property type="term" value="F:RNA binding"/>
    <property type="evidence" value="ECO:0007669"/>
    <property type="project" value="UniProtKB-KW"/>
</dbReference>
<dbReference type="SUPFAM" id="SSF54928">
    <property type="entry name" value="RNA-binding domain, RBD"/>
    <property type="match status" value="1"/>
</dbReference>
<evidence type="ECO:0000313" key="4">
    <source>
        <dbReference type="Proteomes" id="UP001283341"/>
    </source>
</evidence>
<evidence type="ECO:0000313" key="3">
    <source>
        <dbReference type="EMBL" id="KAK3330950.1"/>
    </source>
</evidence>
<dbReference type="PANTHER" id="PTHR23079">
    <property type="entry name" value="RNA-DEPENDENT RNA POLYMERASE"/>
    <property type="match status" value="1"/>
</dbReference>
<dbReference type="InterPro" id="IPR057596">
    <property type="entry name" value="RDRP_core"/>
</dbReference>
<feature type="region of interest" description="Disordered" evidence="1">
    <location>
        <begin position="1313"/>
        <end position="1357"/>
    </location>
</feature>
<feature type="compositionally biased region" description="Acidic residues" evidence="1">
    <location>
        <begin position="1602"/>
        <end position="1615"/>
    </location>
</feature>